<organism evidence="8 9">
    <name type="scientific">Branchiostoma lanceolatum</name>
    <name type="common">Common lancelet</name>
    <name type="synonym">Amphioxus lanceolatum</name>
    <dbReference type="NCBI Taxonomy" id="7740"/>
    <lineage>
        <taxon>Eukaryota</taxon>
        <taxon>Metazoa</taxon>
        <taxon>Chordata</taxon>
        <taxon>Cephalochordata</taxon>
        <taxon>Leptocardii</taxon>
        <taxon>Amphioxiformes</taxon>
        <taxon>Branchiostomatidae</taxon>
        <taxon>Branchiostoma</taxon>
    </lineage>
</organism>
<evidence type="ECO:0000259" key="7">
    <source>
        <dbReference type="PROSITE" id="PS50070"/>
    </source>
</evidence>
<dbReference type="CDD" id="cd00037">
    <property type="entry name" value="CLECT"/>
    <property type="match status" value="1"/>
</dbReference>
<dbReference type="PROSITE" id="PS00061">
    <property type="entry name" value="ADH_SHORT"/>
    <property type="match status" value="1"/>
</dbReference>
<dbReference type="FunFam" id="3.40.50.720:FF:000074">
    <property type="entry name" value="Retinol dehydrogenase type 1"/>
    <property type="match status" value="1"/>
</dbReference>
<feature type="region of interest" description="Disordered" evidence="6">
    <location>
        <begin position="698"/>
        <end position="722"/>
    </location>
</feature>
<dbReference type="SUPFAM" id="SSF51735">
    <property type="entry name" value="NAD(P)-binding Rossmann-fold domains"/>
    <property type="match status" value="1"/>
</dbReference>
<dbReference type="Pfam" id="PF00051">
    <property type="entry name" value="Kringle"/>
    <property type="match status" value="1"/>
</dbReference>
<proteinExistence type="inferred from homology"/>
<dbReference type="SUPFAM" id="SSF57440">
    <property type="entry name" value="Kringle-like"/>
    <property type="match status" value="1"/>
</dbReference>
<accession>A0A8J9ZES0</accession>
<dbReference type="Gene3D" id="3.40.50.720">
    <property type="entry name" value="NAD(P)-binding Rossmann-like Domain"/>
    <property type="match status" value="1"/>
</dbReference>
<dbReference type="PROSITE" id="PS00021">
    <property type="entry name" value="KRINGLE_1"/>
    <property type="match status" value="1"/>
</dbReference>
<dbReference type="InterPro" id="IPR055826">
    <property type="entry name" value="DUF7402"/>
</dbReference>
<evidence type="ECO:0000313" key="8">
    <source>
        <dbReference type="EMBL" id="CAH1253094.1"/>
    </source>
</evidence>
<sequence>MWGRYVGVRLPGPFRTLSMCEVQVFSAGCPKKDYHDGYCYKAVSTKLDFQAAEEHCAAEDAWLAFPRDADTNQFLLDYINASFVNDVAPWWLVDLERQWGIDRVTVVNSLVFKPERINPFNIHIGDSRDILVNPKCGENHVFVNPDTQTELTISCNGMRGRYVAIRLQEFQVLRLAELEVYPVSDEVTPHVQEWYHPRGGIGIWIKIQFDGTYLINQARLAQRPAYVDSSRDVRLSFSDGTYQDVEMTARSAISALAADQAYFDYFTLVPVVTDFVKITVLTVYSQNNNGFLEVQFITAFPEGYRLTVWVPGERCECVRHQPGFPPLVAVICDPSMSVQTWLHTPNGTFMNVQTRQCLEILSTNAVVMSPCSPLTASKHFTLKDVSVWQVDGRDVCLGGYSGRVQVVDCNVDPVMTPVVTRREFEDFIESDPTQSSMCESRLSGLEENYCRNTGNRTGVWCYTTDPSTRWELCDVPVCGARGRTFAAVGLWPLNARYGASDATGNGNGGAATGTQLAQGPYGHANGSFQFSGTADSYVDIPNNGKLDVRYSYTILAHIFPTGYGGPIFDYVGNYWAVHLWQNGGLFLRSVRRDGVGLPHVVANVLQQNAWNYVGGRYDNTTGMISIWNNGELVGETYIGVAEVASQYHIRVAARNGHPSYYAGRIACLQLYNYALTEAQIAAARDECEVHQSVSSFEKNRRTDLGEKRSRRKNRTRTVTAPTPGSSFPCSRCGRVCKSRIGLVSHQRAWNMEVLMLLEIIAVLLVTYLAVTWWLERGRLSQLTDKNVLITGCDTGFGNLLARRLDQLGLRVFAGCLTEAGVAELRQSCSERLQPIQMDITSSDSVQNAFRVVKEAVGIKGLWGLVNNAGILGVAGGTMEWATREDYQAVLNVNLLGMIDVTKTFLPLLKKSRGRIVNVASYVGRVAMPYFGPYSVSKFGVEAFSDSLRRAVRYFGVKVHIIEPGSFKTELSNQEVILRRMDHTWQQQSPETKAEYGEEYLQAAKDALAAKFHSRQDPVAVVDAMEHALCATQPRSRYMVGWDARFMFISWLPTDLGDLALRMMIHKMMPTPVCCKNEINQ</sequence>
<evidence type="ECO:0000313" key="9">
    <source>
        <dbReference type="Proteomes" id="UP000838412"/>
    </source>
</evidence>
<dbReference type="GO" id="GO:0008202">
    <property type="term" value="P:steroid metabolic process"/>
    <property type="evidence" value="ECO:0007669"/>
    <property type="project" value="TreeGrafter"/>
</dbReference>
<reference evidence="8" key="1">
    <citation type="submission" date="2022-01" db="EMBL/GenBank/DDBJ databases">
        <authorList>
            <person name="Braso-Vives M."/>
        </authorList>
    </citation>
    <scope>NUCLEOTIDE SEQUENCE</scope>
</reference>
<comment type="similarity">
    <text evidence="1">Belongs to the short-chain dehydrogenases/reductases (SDR) family.</text>
</comment>
<dbReference type="OrthoDB" id="5296at2759"/>
<dbReference type="SUPFAM" id="SSF49899">
    <property type="entry name" value="Concanavalin A-like lectins/glucanases"/>
    <property type="match status" value="1"/>
</dbReference>
<dbReference type="Gene3D" id="2.60.120.200">
    <property type="match status" value="1"/>
</dbReference>
<dbReference type="Pfam" id="PF00106">
    <property type="entry name" value="adh_short"/>
    <property type="match status" value="1"/>
</dbReference>
<dbReference type="PRINTS" id="PR00018">
    <property type="entry name" value="KRINGLE"/>
</dbReference>
<dbReference type="PRINTS" id="PR00081">
    <property type="entry name" value="GDHRDH"/>
</dbReference>
<dbReference type="Gene3D" id="2.40.20.10">
    <property type="entry name" value="Plasminogen Kringle 4"/>
    <property type="match status" value="1"/>
</dbReference>
<dbReference type="PROSITE" id="PS50070">
    <property type="entry name" value="KRINGLE_2"/>
    <property type="match status" value="1"/>
</dbReference>
<dbReference type="Pfam" id="PF13385">
    <property type="entry name" value="Laminin_G_3"/>
    <property type="match status" value="1"/>
</dbReference>
<dbReference type="InterPro" id="IPR016187">
    <property type="entry name" value="CTDL_fold"/>
</dbReference>
<dbReference type="InterPro" id="IPR020904">
    <property type="entry name" value="Sc_DH/Rdtase_CS"/>
</dbReference>
<dbReference type="SMART" id="SM00130">
    <property type="entry name" value="KR"/>
    <property type="match status" value="1"/>
</dbReference>
<evidence type="ECO:0000256" key="5">
    <source>
        <dbReference type="PROSITE-ProRule" id="PRU00121"/>
    </source>
</evidence>
<evidence type="ECO:0000256" key="2">
    <source>
        <dbReference type="ARBA" id="ARBA00022572"/>
    </source>
</evidence>
<dbReference type="Gene3D" id="2.60.120.260">
    <property type="entry name" value="Galactose-binding domain-like"/>
    <property type="match status" value="1"/>
</dbReference>
<keyword evidence="9" id="KW-1185">Reference proteome</keyword>
<keyword evidence="2 5" id="KW-0420">Kringle</keyword>
<dbReference type="EMBL" id="OV696687">
    <property type="protein sequence ID" value="CAH1253094.1"/>
    <property type="molecule type" value="Genomic_DNA"/>
</dbReference>
<dbReference type="InterPro" id="IPR008979">
    <property type="entry name" value="Galactose-bd-like_sf"/>
</dbReference>
<dbReference type="PRINTS" id="PR00080">
    <property type="entry name" value="SDRFAMILY"/>
</dbReference>
<dbReference type="GO" id="GO:0016491">
    <property type="term" value="F:oxidoreductase activity"/>
    <property type="evidence" value="ECO:0007669"/>
    <property type="project" value="UniProtKB-KW"/>
</dbReference>
<dbReference type="InterPro" id="IPR018056">
    <property type="entry name" value="Kringle_CS"/>
</dbReference>
<dbReference type="SUPFAM" id="SSF50370">
    <property type="entry name" value="Ricin B-like lectins"/>
    <property type="match status" value="1"/>
</dbReference>
<dbReference type="PANTHER" id="PTHR43313:SF1">
    <property type="entry name" value="3BETA-HYDROXYSTEROID DEHYDROGENASE DHS-16"/>
    <property type="match status" value="1"/>
</dbReference>
<feature type="disulfide bond" evidence="5">
    <location>
        <begin position="450"/>
        <end position="473"/>
    </location>
</feature>
<name>A0A8J9ZES0_BRALA</name>
<dbReference type="SUPFAM" id="SSF56436">
    <property type="entry name" value="C-type lectin-like"/>
    <property type="match status" value="1"/>
</dbReference>
<dbReference type="SUPFAM" id="SSF49785">
    <property type="entry name" value="Galactose-binding domain-like"/>
    <property type="match status" value="2"/>
</dbReference>
<dbReference type="AlphaFoldDB" id="A0A8J9ZES0"/>
<keyword evidence="4 5" id="KW-1015">Disulfide bond</keyword>
<dbReference type="InterPro" id="IPR035992">
    <property type="entry name" value="Ricin_B-like_lectins"/>
</dbReference>
<evidence type="ECO:0000256" key="3">
    <source>
        <dbReference type="ARBA" id="ARBA00023002"/>
    </source>
</evidence>
<dbReference type="InterPro" id="IPR036291">
    <property type="entry name" value="NAD(P)-bd_dom_sf"/>
</dbReference>
<protein>
    <submittedName>
        <fullName evidence="8">HSD17B6 protein</fullName>
    </submittedName>
</protein>
<dbReference type="InterPro" id="IPR002347">
    <property type="entry name" value="SDR_fam"/>
</dbReference>
<evidence type="ECO:0000256" key="1">
    <source>
        <dbReference type="ARBA" id="ARBA00006484"/>
    </source>
</evidence>
<dbReference type="Proteomes" id="UP000838412">
    <property type="component" value="Chromosome 2"/>
</dbReference>
<dbReference type="InterPro" id="IPR038178">
    <property type="entry name" value="Kringle_sf"/>
</dbReference>
<gene>
    <name evidence="8" type="primary">HSD17B6</name>
    <name evidence="8" type="ORF">BLAG_LOCUS12986</name>
</gene>
<feature type="domain" description="Kringle" evidence="7">
    <location>
        <begin position="429"/>
        <end position="478"/>
    </location>
</feature>
<dbReference type="PANTHER" id="PTHR43313">
    <property type="entry name" value="SHORT-CHAIN DEHYDROGENASE/REDUCTASE FAMILY 9C"/>
    <property type="match status" value="1"/>
</dbReference>
<keyword evidence="3" id="KW-0560">Oxidoreductase</keyword>
<dbReference type="InterPro" id="IPR013320">
    <property type="entry name" value="ConA-like_dom_sf"/>
</dbReference>
<feature type="compositionally biased region" description="Basic and acidic residues" evidence="6">
    <location>
        <begin position="698"/>
        <end position="707"/>
    </location>
</feature>
<evidence type="ECO:0000256" key="6">
    <source>
        <dbReference type="SAM" id="MobiDB-lite"/>
    </source>
</evidence>
<dbReference type="InterPro" id="IPR013806">
    <property type="entry name" value="Kringle-like"/>
</dbReference>
<dbReference type="Pfam" id="PF24135">
    <property type="entry name" value="DUF7402"/>
    <property type="match status" value="1"/>
</dbReference>
<dbReference type="InterPro" id="IPR000001">
    <property type="entry name" value="Kringle"/>
</dbReference>
<evidence type="ECO:0000256" key="4">
    <source>
        <dbReference type="ARBA" id="ARBA00023157"/>
    </source>
</evidence>
<comment type="caution">
    <text evidence="5">Lacks conserved residue(s) required for the propagation of feature annotation.</text>
</comment>